<name>A0A1G6SR42_9ACTN</name>
<dbReference type="RefSeq" id="WP_157676921.1">
    <property type="nucleotide sequence ID" value="NZ_LT629688.1"/>
</dbReference>
<evidence type="ECO:0000313" key="3">
    <source>
        <dbReference type="Proteomes" id="UP000198546"/>
    </source>
</evidence>
<organism evidence="2 3">
    <name type="scientific">Auraticoccus monumenti</name>
    <dbReference type="NCBI Taxonomy" id="675864"/>
    <lineage>
        <taxon>Bacteria</taxon>
        <taxon>Bacillati</taxon>
        <taxon>Actinomycetota</taxon>
        <taxon>Actinomycetes</taxon>
        <taxon>Propionibacteriales</taxon>
        <taxon>Propionibacteriaceae</taxon>
        <taxon>Auraticoccus</taxon>
    </lineage>
</organism>
<reference evidence="2 3" key="1">
    <citation type="submission" date="2016-10" db="EMBL/GenBank/DDBJ databases">
        <authorList>
            <person name="de Groot N.N."/>
        </authorList>
    </citation>
    <scope>NUCLEOTIDE SEQUENCE [LARGE SCALE GENOMIC DNA]</scope>
    <source>
        <strain evidence="2 3">MON 2.2</strain>
    </source>
</reference>
<keyword evidence="1" id="KW-0812">Transmembrane</keyword>
<protein>
    <submittedName>
        <fullName evidence="2">Uncharacterized protein</fullName>
    </submittedName>
</protein>
<dbReference type="EMBL" id="LT629688">
    <property type="protein sequence ID" value="SDD19342.1"/>
    <property type="molecule type" value="Genomic_DNA"/>
</dbReference>
<dbReference type="OrthoDB" id="3854538at2"/>
<dbReference type="STRING" id="675864.SAMN04489747_0403"/>
<dbReference type="Proteomes" id="UP000198546">
    <property type="component" value="Chromosome i"/>
</dbReference>
<sequence>MENNRPDPRGEAARPDVEAALAARRELGPEYDEAIAAGLADRVEQLAAARSAELAVLGRSGSAADQAERSSRTQRFTLGVISLGVGVPITAISATNVEPGLLGVVVSWAGIVGVNAVFALGNLRSRRRDR</sequence>
<evidence type="ECO:0000313" key="2">
    <source>
        <dbReference type="EMBL" id="SDD19342.1"/>
    </source>
</evidence>
<accession>A0A1G6SR42</accession>
<keyword evidence="1" id="KW-1133">Transmembrane helix</keyword>
<proteinExistence type="predicted"/>
<feature type="transmembrane region" description="Helical" evidence="1">
    <location>
        <begin position="76"/>
        <end position="95"/>
    </location>
</feature>
<feature type="transmembrane region" description="Helical" evidence="1">
    <location>
        <begin position="101"/>
        <end position="123"/>
    </location>
</feature>
<evidence type="ECO:0000256" key="1">
    <source>
        <dbReference type="SAM" id="Phobius"/>
    </source>
</evidence>
<keyword evidence="3" id="KW-1185">Reference proteome</keyword>
<dbReference type="AlphaFoldDB" id="A0A1G6SR42"/>
<keyword evidence="1" id="KW-0472">Membrane</keyword>
<gene>
    <name evidence="2" type="ORF">SAMN04489747_0403</name>
</gene>